<protein>
    <submittedName>
        <fullName evidence="2">Error-prone DNA polymerase</fullName>
        <ecNumber evidence="2">2.7.7.7</ecNumber>
    </submittedName>
</protein>
<proteinExistence type="predicted"/>
<dbReference type="InterPro" id="IPR004805">
    <property type="entry name" value="DnaE2/DnaE/PolC"/>
</dbReference>
<dbReference type="PANTHER" id="PTHR32294:SF4">
    <property type="entry name" value="ERROR-PRONE DNA POLYMERASE"/>
    <property type="match status" value="1"/>
</dbReference>
<evidence type="ECO:0000259" key="1">
    <source>
        <dbReference type="Pfam" id="PF14579"/>
    </source>
</evidence>
<dbReference type="PANTHER" id="PTHR32294">
    <property type="entry name" value="DNA POLYMERASE III SUBUNIT ALPHA"/>
    <property type="match status" value="1"/>
</dbReference>
<keyword evidence="2" id="KW-0548">Nucleotidyltransferase</keyword>
<dbReference type="AlphaFoldDB" id="A0A6I8MAF3"/>
<keyword evidence="2" id="KW-0808">Transferase</keyword>
<dbReference type="GO" id="GO:0008408">
    <property type="term" value="F:3'-5' exonuclease activity"/>
    <property type="evidence" value="ECO:0007669"/>
    <property type="project" value="InterPro"/>
</dbReference>
<dbReference type="Pfam" id="PF14579">
    <property type="entry name" value="HHH_6"/>
    <property type="match status" value="1"/>
</dbReference>
<dbReference type="EMBL" id="LR738855">
    <property type="protein sequence ID" value="VZH84607.1"/>
    <property type="molecule type" value="Genomic_DNA"/>
</dbReference>
<dbReference type="EC" id="2.7.7.7" evidence="2"/>
<sequence>MYYSAWFKYHHSAEFYVGLLRAQPMGFYLPQSLLADARRKELSILSVNINKSDVEATVENGAIRLGLNMVKGLGSAEAEKIVADIAATGVGSDNPVALLRRQLELRGVIPASKLMNCENARRIFLAGVVTHRQRPQTAAGVTFWG</sequence>
<gene>
    <name evidence="2" type="primary">dnaE2</name>
    <name evidence="2" type="ORF">FRC0190_00620</name>
</gene>
<dbReference type="KEGG" id="crf:FRC0190_00620"/>
<reference evidence="2 3" key="1">
    <citation type="submission" date="2019-11" db="EMBL/GenBank/DDBJ databases">
        <authorList>
            <person name="Brisse S."/>
        </authorList>
    </citation>
    <scope>NUCLEOTIDE SEQUENCE [LARGE SCALE GENOMIC DNA]</scope>
    <source>
        <strain evidence="2">FRC0190</strain>
    </source>
</reference>
<dbReference type="GO" id="GO:0003887">
    <property type="term" value="F:DNA-directed DNA polymerase activity"/>
    <property type="evidence" value="ECO:0007669"/>
    <property type="project" value="UniProtKB-EC"/>
</dbReference>
<dbReference type="GO" id="GO:0006260">
    <property type="term" value="P:DNA replication"/>
    <property type="evidence" value="ECO:0007669"/>
    <property type="project" value="InterPro"/>
</dbReference>
<dbReference type="InterPro" id="IPR029460">
    <property type="entry name" value="DNAPol_HHH"/>
</dbReference>
<dbReference type="Gene3D" id="1.10.150.870">
    <property type="match status" value="1"/>
</dbReference>
<organism evidence="2 3">
    <name type="scientific">Corynebacterium rouxii</name>
    <dbReference type="NCBI Taxonomy" id="2719119"/>
    <lineage>
        <taxon>Bacteria</taxon>
        <taxon>Bacillati</taxon>
        <taxon>Actinomycetota</taxon>
        <taxon>Actinomycetes</taxon>
        <taxon>Mycobacteriales</taxon>
        <taxon>Corynebacteriaceae</taxon>
        <taxon>Corynebacterium</taxon>
    </lineage>
</organism>
<accession>A0A6I8MAF3</accession>
<dbReference type="Proteomes" id="UP000423525">
    <property type="component" value="Chromosome"/>
</dbReference>
<evidence type="ECO:0000313" key="3">
    <source>
        <dbReference type="Proteomes" id="UP000423525"/>
    </source>
</evidence>
<evidence type="ECO:0000313" key="2">
    <source>
        <dbReference type="EMBL" id="VZH84607.1"/>
    </source>
</evidence>
<feature type="domain" description="DNA polymerase helix-hairpin-helix motif" evidence="1">
    <location>
        <begin position="42"/>
        <end position="84"/>
    </location>
</feature>
<name>A0A6I8MAF3_9CORY</name>